<sequence length="303" mass="32938">MSAQAPARPSMGAGRLRKGAQPVKKVPGLEADRFNGTNVIDPSRVIKGTPQEQLDQVTALLRDARESGEEAVADVLAVGAVNKGLLLAYAKEHDLWQHSSCTSFELWGAEVLEISVKYVHRLVREAAALAKVVALNVRCKKVHRIARPAHAVVIAAVIDQHGEDAALAVIPKAWELAAAENRRRPTAAQFERAAAELKYPVKLITDESDDATPPAPTAPPAVLRTQKTLTRFTAAIGGVRERHIAAMERKDVDAVRLQAEEARTRLSEYIETIDKVYPKKVVPGARPELEGDDRQDEESIAAA</sequence>
<organism evidence="2 3">
    <name type="scientific">Streptomyces bauhiniae</name>
    <dbReference type="NCBI Taxonomy" id="2340725"/>
    <lineage>
        <taxon>Bacteria</taxon>
        <taxon>Bacillati</taxon>
        <taxon>Actinomycetota</taxon>
        <taxon>Actinomycetes</taxon>
        <taxon>Kitasatosporales</taxon>
        <taxon>Streptomycetaceae</taxon>
        <taxon>Streptomyces</taxon>
    </lineage>
</organism>
<reference evidence="2 3" key="1">
    <citation type="submission" date="2019-04" db="EMBL/GenBank/DDBJ databases">
        <title>Streptomyces sp. nov. Bv016 isolated from bark of Buahinia variegata.</title>
        <authorList>
            <person name="Kanchanasin P."/>
            <person name="Tanasupawat S."/>
            <person name="Yuki M."/>
            <person name="Kudo T."/>
        </authorList>
    </citation>
    <scope>NUCLEOTIDE SEQUENCE [LARGE SCALE GENOMIC DNA]</scope>
    <source>
        <strain evidence="2 3">Bv016</strain>
    </source>
</reference>
<gene>
    <name evidence="2" type="ORF">E5083_30495</name>
</gene>
<evidence type="ECO:0000313" key="3">
    <source>
        <dbReference type="Proteomes" id="UP000298159"/>
    </source>
</evidence>
<feature type="region of interest" description="Disordered" evidence="1">
    <location>
        <begin position="283"/>
        <end position="303"/>
    </location>
</feature>
<keyword evidence="3" id="KW-1185">Reference proteome</keyword>
<feature type="region of interest" description="Disordered" evidence="1">
    <location>
        <begin position="1"/>
        <end position="30"/>
    </location>
</feature>
<evidence type="ECO:0000313" key="2">
    <source>
        <dbReference type="EMBL" id="TGN72264.1"/>
    </source>
</evidence>
<proteinExistence type="predicted"/>
<feature type="compositionally biased region" description="Acidic residues" evidence="1">
    <location>
        <begin position="290"/>
        <end position="303"/>
    </location>
</feature>
<name>A0A4Z1CTV5_9ACTN</name>
<dbReference type="RefSeq" id="WP_135788910.1">
    <property type="nucleotide sequence ID" value="NZ_SRRT01000013.1"/>
</dbReference>
<dbReference type="Proteomes" id="UP000298159">
    <property type="component" value="Unassembled WGS sequence"/>
</dbReference>
<evidence type="ECO:0000256" key="1">
    <source>
        <dbReference type="SAM" id="MobiDB-lite"/>
    </source>
</evidence>
<dbReference type="EMBL" id="SRRT01000013">
    <property type="protein sequence ID" value="TGN72264.1"/>
    <property type="molecule type" value="Genomic_DNA"/>
</dbReference>
<accession>A0A4Z1CTV5</accession>
<dbReference type="GeneID" id="95451903"/>
<protein>
    <submittedName>
        <fullName evidence="2">Uncharacterized protein</fullName>
    </submittedName>
</protein>
<comment type="caution">
    <text evidence="2">The sequence shown here is derived from an EMBL/GenBank/DDBJ whole genome shotgun (WGS) entry which is preliminary data.</text>
</comment>
<dbReference type="AlphaFoldDB" id="A0A4Z1CTV5"/>